<dbReference type="InterPro" id="IPR017972">
    <property type="entry name" value="Cyt_P450_CS"/>
</dbReference>
<evidence type="ECO:0000256" key="7">
    <source>
        <dbReference type="RuleBase" id="RU000461"/>
    </source>
</evidence>
<dbReference type="InterPro" id="IPR002403">
    <property type="entry name" value="Cyt_P450_E_grp-IV"/>
</dbReference>
<protein>
    <submittedName>
        <fullName evidence="8">Cytochrome P450</fullName>
    </submittedName>
</protein>
<keyword evidence="3 7" id="KW-0479">Metal-binding</keyword>
<dbReference type="PANTHER" id="PTHR24291">
    <property type="entry name" value="CYTOCHROME P450 FAMILY 4"/>
    <property type="match status" value="1"/>
</dbReference>
<dbReference type="CDD" id="cd11049">
    <property type="entry name" value="CYP170A1-like"/>
    <property type="match status" value="1"/>
</dbReference>
<evidence type="ECO:0000256" key="4">
    <source>
        <dbReference type="ARBA" id="ARBA00023002"/>
    </source>
</evidence>
<organism evidence="8 9">
    <name type="scientific">Crossiella equi</name>
    <dbReference type="NCBI Taxonomy" id="130796"/>
    <lineage>
        <taxon>Bacteria</taxon>
        <taxon>Bacillati</taxon>
        <taxon>Actinomycetota</taxon>
        <taxon>Actinomycetes</taxon>
        <taxon>Pseudonocardiales</taxon>
        <taxon>Pseudonocardiaceae</taxon>
        <taxon>Crossiella</taxon>
    </lineage>
</organism>
<dbReference type="InterPro" id="IPR036396">
    <property type="entry name" value="Cyt_P450_sf"/>
</dbReference>
<dbReference type="RefSeq" id="WP_086787113.1">
    <property type="nucleotide sequence ID" value="NZ_JAGIOO010000001.1"/>
</dbReference>
<evidence type="ECO:0000256" key="6">
    <source>
        <dbReference type="ARBA" id="ARBA00023033"/>
    </source>
</evidence>
<dbReference type="Gene3D" id="1.10.630.10">
    <property type="entry name" value="Cytochrome P450"/>
    <property type="match status" value="1"/>
</dbReference>
<dbReference type="PROSITE" id="PS00086">
    <property type="entry name" value="CYTOCHROME_P450"/>
    <property type="match status" value="1"/>
</dbReference>
<dbReference type="Pfam" id="PF00067">
    <property type="entry name" value="p450"/>
    <property type="match status" value="1"/>
</dbReference>
<gene>
    <name evidence="8" type="ORF">JOF53_002203</name>
</gene>
<dbReference type="Proteomes" id="UP001519363">
    <property type="component" value="Unassembled WGS sequence"/>
</dbReference>
<keyword evidence="2 7" id="KW-0349">Heme</keyword>
<evidence type="ECO:0000313" key="8">
    <source>
        <dbReference type="EMBL" id="MBP2473331.1"/>
    </source>
</evidence>
<keyword evidence="4 7" id="KW-0560">Oxidoreductase</keyword>
<dbReference type="PANTHER" id="PTHR24291:SF50">
    <property type="entry name" value="BIFUNCTIONAL ALBAFLAVENONE MONOOXYGENASE_TERPENE SYNTHASE"/>
    <property type="match status" value="1"/>
</dbReference>
<accession>A0ABS5AAI6</accession>
<dbReference type="PRINTS" id="PR00465">
    <property type="entry name" value="EP450IV"/>
</dbReference>
<comment type="similarity">
    <text evidence="1 7">Belongs to the cytochrome P450 family.</text>
</comment>
<dbReference type="SUPFAM" id="SSF48264">
    <property type="entry name" value="Cytochrome P450"/>
    <property type="match status" value="1"/>
</dbReference>
<comment type="caution">
    <text evidence="8">The sequence shown here is derived from an EMBL/GenBank/DDBJ whole genome shotgun (WGS) entry which is preliminary data.</text>
</comment>
<dbReference type="InterPro" id="IPR050196">
    <property type="entry name" value="Cytochrome_P450_Monoox"/>
</dbReference>
<dbReference type="EMBL" id="JAGIOO010000001">
    <property type="protein sequence ID" value="MBP2473331.1"/>
    <property type="molecule type" value="Genomic_DNA"/>
</dbReference>
<evidence type="ECO:0000256" key="5">
    <source>
        <dbReference type="ARBA" id="ARBA00023004"/>
    </source>
</evidence>
<evidence type="ECO:0000256" key="1">
    <source>
        <dbReference type="ARBA" id="ARBA00010617"/>
    </source>
</evidence>
<keyword evidence="5 7" id="KW-0408">Iron</keyword>
<dbReference type="PRINTS" id="PR00385">
    <property type="entry name" value="P450"/>
</dbReference>
<keyword evidence="9" id="KW-1185">Reference proteome</keyword>
<reference evidence="8 9" key="1">
    <citation type="submission" date="2021-03" db="EMBL/GenBank/DDBJ databases">
        <title>Sequencing the genomes of 1000 actinobacteria strains.</title>
        <authorList>
            <person name="Klenk H.-P."/>
        </authorList>
    </citation>
    <scope>NUCLEOTIDE SEQUENCE [LARGE SCALE GENOMIC DNA]</scope>
    <source>
        <strain evidence="8 9">DSM 44580</strain>
    </source>
</reference>
<sequence>MDVSSGTRQAAVVPGRLPLLGHTLPMLRDPLRFLTSLGAHGDVVKIFLGPVPVTVVTTPELALRLLAVDADKYDKGIAFDKMRPLFGNGLATSNGAFNQRQRRMVLPAFSRQRVAAYTESTITTLAGELRDSWSPGQVVELDMRMQDLVLGIAGRTLFATELGDDVLTEIKRSIPVMLENVLVRAFSPAFVEKLPIPGNRRFDEAAARLRAVIPEAILTARRQGGDHGDLLSVLLAARDEETGEAMTDEQIRDEVVTILTTGAETTAVALAWFFHEIAVRPEIERRFHAELDEVLGGRAPTYADLPDLVYTQRIVNEVLRRTPPIILMRRAREDVELGGVRIPAGTEVAVSQHTLHQNPEHFPDPARFDPDRWTPERMAALPKGAYMPFGAGARLCPGHHLAQVEVAMVAATLGARWRLVPVPGRKVYAKVKATMQPNQLPMTVQAR</sequence>
<evidence type="ECO:0000256" key="2">
    <source>
        <dbReference type="ARBA" id="ARBA00022617"/>
    </source>
</evidence>
<keyword evidence="6 7" id="KW-0503">Monooxygenase</keyword>
<evidence type="ECO:0000313" key="9">
    <source>
        <dbReference type="Proteomes" id="UP001519363"/>
    </source>
</evidence>
<evidence type="ECO:0000256" key="3">
    <source>
        <dbReference type="ARBA" id="ARBA00022723"/>
    </source>
</evidence>
<name>A0ABS5AAI6_9PSEU</name>
<dbReference type="InterPro" id="IPR001128">
    <property type="entry name" value="Cyt_P450"/>
</dbReference>
<proteinExistence type="inferred from homology"/>